<dbReference type="Pfam" id="PF00069">
    <property type="entry name" value="Pkinase"/>
    <property type="match status" value="1"/>
</dbReference>
<dbReference type="PANTHER" id="PTHR24359:SF1">
    <property type="entry name" value="INHIBITOR OF NUCLEAR FACTOR KAPPA-B KINASE EPSILON SUBUNIT HOMOLOG 1-RELATED"/>
    <property type="match status" value="1"/>
</dbReference>
<dbReference type="InterPro" id="IPR011009">
    <property type="entry name" value="Kinase-like_dom_sf"/>
</dbReference>
<dbReference type="InterPro" id="IPR000719">
    <property type="entry name" value="Prot_kinase_dom"/>
</dbReference>
<feature type="domain" description="Protein kinase" evidence="1">
    <location>
        <begin position="123"/>
        <end position="450"/>
    </location>
</feature>
<gene>
    <name evidence="2" type="ORF">SLS58_008579</name>
</gene>
<name>A0ABR3TGY5_9PEZI</name>
<dbReference type="PROSITE" id="PS50011">
    <property type="entry name" value="PROTEIN_KINASE_DOM"/>
    <property type="match status" value="1"/>
</dbReference>
<keyword evidence="3" id="KW-1185">Reference proteome</keyword>
<dbReference type="Gene3D" id="1.10.510.10">
    <property type="entry name" value="Transferase(Phosphotransferase) domain 1"/>
    <property type="match status" value="1"/>
</dbReference>
<evidence type="ECO:0000313" key="2">
    <source>
        <dbReference type="EMBL" id="KAL1638765.1"/>
    </source>
</evidence>
<accession>A0ABR3TGY5</accession>
<sequence>MVMSDFDKKRFLPVDRLNQILSRERIADALPGATPKLIDYISRDAKKVFATVLRATKKSGKRLTPIMDDFLKHGFHDDHLPIGNDPECDFFDFRWAFLAPVFEESPFRHDLAPSVILPFEWTDQDTTKPYTGAFSRVQKARIHESHQKILPTSGNGLAVAIKELQPSVEMDYPDPKTAWELELSALDGTSRHKHDHLTSAIAAFQKNGRYYFVFEWADGGSLQEFWEKNREPILSAELIQDVLEQLHGLADALVCLHGRGSSSEKFLESKAGDGDHWRHGDLKPANILRFKCANLVPPKQVGTLQIADLGLARRHTVATRNRVEPTNMRYGTVMYEGPEAHPMNAKSRPRSRLYDVWSMGCIMLEFAIWLLYGLKGLRAFHDQTLDTSRFEDGMHQDLIGTNFYLVKQDRVEVNDIAAYWMTKIRETDPEFENGQKTALSDLLNLVQTKLLVIESDGNGSEDEATSNDEIKTHRRATASQLEKELLDMKTKGELDRGYLFTGRSRENVVAPNKPRSPIQLLMVPHGRGLGIQGHQSSPTESASYEETRIEVPVRSLENEYTHVRRDADD</sequence>
<evidence type="ECO:0000259" key="1">
    <source>
        <dbReference type="PROSITE" id="PS50011"/>
    </source>
</evidence>
<organism evidence="2 3">
    <name type="scientific">Diplodia intermedia</name>
    <dbReference type="NCBI Taxonomy" id="856260"/>
    <lineage>
        <taxon>Eukaryota</taxon>
        <taxon>Fungi</taxon>
        <taxon>Dikarya</taxon>
        <taxon>Ascomycota</taxon>
        <taxon>Pezizomycotina</taxon>
        <taxon>Dothideomycetes</taxon>
        <taxon>Dothideomycetes incertae sedis</taxon>
        <taxon>Botryosphaeriales</taxon>
        <taxon>Botryosphaeriaceae</taxon>
        <taxon>Diplodia</taxon>
    </lineage>
</organism>
<dbReference type="EMBL" id="JAKEKT020000074">
    <property type="protein sequence ID" value="KAL1638765.1"/>
    <property type="molecule type" value="Genomic_DNA"/>
</dbReference>
<comment type="caution">
    <text evidence="2">The sequence shown here is derived from an EMBL/GenBank/DDBJ whole genome shotgun (WGS) entry which is preliminary data.</text>
</comment>
<dbReference type="Proteomes" id="UP001521184">
    <property type="component" value="Unassembled WGS sequence"/>
</dbReference>
<dbReference type="PANTHER" id="PTHR24359">
    <property type="entry name" value="SERINE/THREONINE-PROTEIN KINASE SBK1"/>
    <property type="match status" value="1"/>
</dbReference>
<evidence type="ECO:0000313" key="3">
    <source>
        <dbReference type="Proteomes" id="UP001521184"/>
    </source>
</evidence>
<reference evidence="2 3" key="1">
    <citation type="journal article" date="2023" name="Plant Dis.">
        <title>First Report of Diplodia intermedia Causing Canker and Dieback Diseases on Apple Trees in Canada.</title>
        <authorList>
            <person name="Ellouze W."/>
            <person name="Ilyukhin E."/>
            <person name="Sulman M."/>
            <person name="Ali S."/>
        </authorList>
    </citation>
    <scope>NUCLEOTIDE SEQUENCE [LARGE SCALE GENOMIC DNA]</scope>
    <source>
        <strain evidence="2 3">M45-28</strain>
    </source>
</reference>
<dbReference type="SMART" id="SM00220">
    <property type="entry name" value="S_TKc"/>
    <property type="match status" value="1"/>
</dbReference>
<dbReference type="SUPFAM" id="SSF56112">
    <property type="entry name" value="Protein kinase-like (PK-like)"/>
    <property type="match status" value="1"/>
</dbReference>
<protein>
    <recommendedName>
        <fullName evidence="1">Protein kinase domain-containing protein</fullName>
    </recommendedName>
</protein>
<dbReference type="CDD" id="cd00180">
    <property type="entry name" value="PKc"/>
    <property type="match status" value="1"/>
</dbReference>
<proteinExistence type="predicted"/>